<dbReference type="SMART" id="SM00507">
    <property type="entry name" value="HNHc"/>
    <property type="match status" value="1"/>
</dbReference>
<keyword evidence="3" id="KW-1185">Reference proteome</keyword>
<protein>
    <submittedName>
        <fullName evidence="2">HNH endonuclease</fullName>
    </submittedName>
</protein>
<proteinExistence type="predicted"/>
<dbReference type="Pfam" id="PF13392">
    <property type="entry name" value="HNH_3"/>
    <property type="match status" value="1"/>
</dbReference>
<feature type="domain" description="HNH nuclease" evidence="1">
    <location>
        <begin position="62"/>
        <end position="111"/>
    </location>
</feature>
<evidence type="ECO:0000313" key="2">
    <source>
        <dbReference type="EMBL" id="BCS83362.1"/>
    </source>
</evidence>
<dbReference type="RefSeq" id="YP_010841970.1">
    <property type="nucleotide sequence ID" value="NC_079139.1"/>
</dbReference>
<dbReference type="EMBL" id="AP024483">
    <property type="protein sequence ID" value="BCS83362.1"/>
    <property type="molecule type" value="Genomic_DNA"/>
</dbReference>
<name>A0ABM7NT66_9VIRU</name>
<keyword evidence="2" id="KW-0378">Hydrolase</keyword>
<dbReference type="Proteomes" id="UP001321479">
    <property type="component" value="Segment"/>
</dbReference>
<keyword evidence="2" id="KW-0255">Endonuclease</keyword>
<dbReference type="InterPro" id="IPR003615">
    <property type="entry name" value="HNH_nuc"/>
</dbReference>
<dbReference type="GeneID" id="80558567"/>
<keyword evidence="2" id="KW-0540">Nuclease</keyword>
<evidence type="ECO:0000313" key="3">
    <source>
        <dbReference type="Proteomes" id="UP001321479"/>
    </source>
</evidence>
<dbReference type="Gene3D" id="3.90.75.20">
    <property type="match status" value="1"/>
</dbReference>
<evidence type="ECO:0000259" key="1">
    <source>
        <dbReference type="SMART" id="SM00507"/>
    </source>
</evidence>
<reference evidence="2 3" key="1">
    <citation type="submission" date="2021-02" db="EMBL/GenBank/DDBJ databases">
        <title>Cotonvirus japonicus, which uses Golgi apparatus of host cells for its virion factory, phylogenetically links tailed tupanvirus and icosahedral mimivirus.</title>
        <authorList>
            <person name="Takahashi H."/>
            <person name="Fukaya S."/>
            <person name="Song C."/>
            <person name="Murata K."/>
            <person name="Takemura M."/>
        </authorList>
    </citation>
    <scope>NUCLEOTIDE SEQUENCE [LARGE SCALE GENOMIC DNA]</scope>
</reference>
<organism evidence="2 3">
    <name type="scientific">Cotonvirus japonicus</name>
    <dbReference type="NCBI Taxonomy" id="2811091"/>
    <lineage>
        <taxon>Viruses</taxon>
        <taxon>Varidnaviria</taxon>
        <taxon>Bamfordvirae</taxon>
        <taxon>Nucleocytoviricota</taxon>
        <taxon>Megaviricetes</taxon>
        <taxon>Imitervirales</taxon>
        <taxon>Mimiviridae</taxon>
        <taxon>Megamimivirinae</taxon>
        <taxon>Cotonvirus</taxon>
        <taxon>Cotonvirus japonicum</taxon>
    </lineage>
</organism>
<sequence>MPKKKINDPEMEPFTIDNIVYIPLNGRGKLEGAFAMISKDKYHIVTKHKWYLGKSGYPVCYELGKMQLHRFIYTIIIGGQLPSNLYVDHIDRNKLNNVDNNLRLATPQENSFNKSTDSNKKGVRKISENNYTACAVKNGIRHEIKNIPTQQQAAEIYNLMAEELYGHFASLNNINNIDNVNNF</sequence>
<accession>A0ABM7NT66</accession>
<dbReference type="SUPFAM" id="SSF54060">
    <property type="entry name" value="His-Me finger endonucleases"/>
    <property type="match status" value="1"/>
</dbReference>
<dbReference type="GO" id="GO:0004519">
    <property type="term" value="F:endonuclease activity"/>
    <property type="evidence" value="ECO:0007669"/>
    <property type="project" value="UniProtKB-KW"/>
</dbReference>
<dbReference type="InterPro" id="IPR044925">
    <property type="entry name" value="His-Me_finger_sf"/>
</dbReference>